<evidence type="ECO:0000313" key="9">
    <source>
        <dbReference type="EMBL" id="SMQ61857.1"/>
    </source>
</evidence>
<evidence type="ECO:0000313" key="10">
    <source>
        <dbReference type="Proteomes" id="UP000194464"/>
    </source>
</evidence>
<sequence>MRSYAERMCGRFVVTDSTSTLLADLVAEFEAPAPDYNVAPTTEVTVVRTRHEERAATSARWGFVPGWAKDFAKQRPQPINARMETVATASMFRKAFASARCIVPATGYYEWVVTETGKQPHFIHDPEAELAMAGIISAWPDPGKPEGDPAKWRLSMAIITRDAHVSPGEVHDRMPACLTPDGYDDWLGDHLDTDQLLQLLDRESFAVAHDLTHYEVTRDVNNVRNTGPHLIEPLPG</sequence>
<keyword evidence="10" id="KW-1185">Reference proteome</keyword>
<evidence type="ECO:0000256" key="4">
    <source>
        <dbReference type="ARBA" id="ARBA00022801"/>
    </source>
</evidence>
<evidence type="ECO:0000256" key="1">
    <source>
        <dbReference type="ARBA" id="ARBA00008136"/>
    </source>
</evidence>
<keyword evidence="5" id="KW-0190">Covalent protein-DNA linkage</keyword>
<dbReference type="Gene3D" id="3.90.1680.10">
    <property type="entry name" value="SOS response associated peptidase-like"/>
    <property type="match status" value="1"/>
</dbReference>
<dbReference type="EMBL" id="FXWJ01000001">
    <property type="protein sequence ID" value="SMQ61857.1"/>
    <property type="molecule type" value="Genomic_DNA"/>
</dbReference>
<evidence type="ECO:0000256" key="6">
    <source>
        <dbReference type="ARBA" id="ARBA00023125"/>
    </source>
</evidence>
<dbReference type="EC" id="3.4.-.-" evidence="8"/>
<dbReference type="InterPro" id="IPR036590">
    <property type="entry name" value="SRAP-like"/>
</dbReference>
<evidence type="ECO:0000256" key="8">
    <source>
        <dbReference type="RuleBase" id="RU364100"/>
    </source>
</evidence>
<keyword evidence="6" id="KW-0238">DNA-binding</keyword>
<name>A0ABY1R8P8_9MICO</name>
<dbReference type="InterPro" id="IPR003738">
    <property type="entry name" value="SRAP"/>
</dbReference>
<keyword evidence="2 8" id="KW-0645">Protease</keyword>
<gene>
    <name evidence="9" type="ORF">SAMN06295909_0653</name>
</gene>
<accession>A0ABY1R8P8</accession>
<dbReference type="Pfam" id="PF02586">
    <property type="entry name" value="SRAP"/>
    <property type="match status" value="1"/>
</dbReference>
<dbReference type="Proteomes" id="UP000194464">
    <property type="component" value="Unassembled WGS sequence"/>
</dbReference>
<evidence type="ECO:0000256" key="2">
    <source>
        <dbReference type="ARBA" id="ARBA00022670"/>
    </source>
</evidence>
<evidence type="ECO:0000256" key="3">
    <source>
        <dbReference type="ARBA" id="ARBA00022763"/>
    </source>
</evidence>
<dbReference type="PANTHER" id="PTHR13604">
    <property type="entry name" value="DC12-RELATED"/>
    <property type="match status" value="1"/>
</dbReference>
<comment type="caution">
    <text evidence="9">The sequence shown here is derived from an EMBL/GenBank/DDBJ whole genome shotgun (WGS) entry which is preliminary data.</text>
</comment>
<keyword evidence="4 8" id="KW-0378">Hydrolase</keyword>
<dbReference type="PANTHER" id="PTHR13604:SF0">
    <property type="entry name" value="ABASIC SITE PROCESSING PROTEIN HMCES"/>
    <property type="match status" value="1"/>
</dbReference>
<evidence type="ECO:0000256" key="5">
    <source>
        <dbReference type="ARBA" id="ARBA00023124"/>
    </source>
</evidence>
<keyword evidence="7" id="KW-0456">Lyase</keyword>
<dbReference type="SUPFAM" id="SSF143081">
    <property type="entry name" value="BB1717-like"/>
    <property type="match status" value="1"/>
</dbReference>
<evidence type="ECO:0000256" key="7">
    <source>
        <dbReference type="ARBA" id="ARBA00023239"/>
    </source>
</evidence>
<reference evidence="9 10" key="1">
    <citation type="submission" date="2017-04" db="EMBL/GenBank/DDBJ databases">
        <authorList>
            <person name="Varghese N."/>
            <person name="Submissions S."/>
        </authorList>
    </citation>
    <scope>NUCLEOTIDE SEQUENCE [LARGE SCALE GENOMIC DNA]</scope>
    <source>
        <strain evidence="9 10">VKM Ac-1784</strain>
    </source>
</reference>
<comment type="similarity">
    <text evidence="1 8">Belongs to the SOS response-associated peptidase family.</text>
</comment>
<proteinExistence type="inferred from homology"/>
<organism evidence="9 10">
    <name type="scientific">Plantibacter elymi</name>
    <name type="common">nom. nud.</name>
    <dbReference type="NCBI Taxonomy" id="199708"/>
    <lineage>
        <taxon>Bacteria</taxon>
        <taxon>Bacillati</taxon>
        <taxon>Actinomycetota</taxon>
        <taxon>Actinomycetes</taxon>
        <taxon>Micrococcales</taxon>
        <taxon>Microbacteriaceae</taxon>
        <taxon>Plantibacter</taxon>
    </lineage>
</organism>
<protein>
    <recommendedName>
        <fullName evidence="8">Abasic site processing protein</fullName>
        <ecNumber evidence="8">3.4.-.-</ecNumber>
    </recommendedName>
</protein>
<keyword evidence="3" id="KW-0227">DNA damage</keyword>